<name>A0ABS3GTK1_9NEIS</name>
<comment type="caution">
    <text evidence="2">The sequence shown here is derived from an EMBL/GenBank/DDBJ whole genome shotgun (WGS) entry which is preliminary data.</text>
</comment>
<dbReference type="EMBL" id="JAFLRD010000032">
    <property type="protein sequence ID" value="MBO0418379.1"/>
    <property type="molecule type" value="Genomic_DNA"/>
</dbReference>
<dbReference type="Pfam" id="PF01041">
    <property type="entry name" value="DegT_DnrJ_EryC1"/>
    <property type="match status" value="1"/>
</dbReference>
<protein>
    <submittedName>
        <fullName evidence="2">DegT/DnrJ/EryC1/StrS family aminotransferase</fullName>
    </submittedName>
</protein>
<evidence type="ECO:0000313" key="2">
    <source>
        <dbReference type="EMBL" id="MBO0418379.1"/>
    </source>
</evidence>
<proteinExistence type="predicted"/>
<reference evidence="2 3" key="1">
    <citation type="submission" date="2021-03" db="EMBL/GenBank/DDBJ databases">
        <title>First Case of infection caused by Chromobacterium haemolyticum derived from water in China.</title>
        <authorList>
            <person name="Chen J."/>
            <person name="Liu C."/>
        </authorList>
    </citation>
    <scope>NUCLEOTIDE SEQUENCE [LARGE SCALE GENOMIC DNA]</scope>
    <source>
        <strain evidence="2 3">WJ-5</strain>
    </source>
</reference>
<dbReference type="Proteomes" id="UP000664349">
    <property type="component" value="Unassembled WGS sequence"/>
</dbReference>
<evidence type="ECO:0000313" key="3">
    <source>
        <dbReference type="Proteomes" id="UP000664349"/>
    </source>
</evidence>
<dbReference type="InterPro" id="IPR015424">
    <property type="entry name" value="PyrdxlP-dep_Trfase"/>
</dbReference>
<dbReference type="InterPro" id="IPR015421">
    <property type="entry name" value="PyrdxlP-dep_Trfase_major"/>
</dbReference>
<dbReference type="RefSeq" id="WP_043591487.1">
    <property type="nucleotide sequence ID" value="NZ_AP019312.1"/>
</dbReference>
<dbReference type="PANTHER" id="PTHR30244">
    <property type="entry name" value="TRANSAMINASE"/>
    <property type="match status" value="1"/>
</dbReference>
<organism evidence="2 3">
    <name type="scientific">Chromobacterium haemolyticum</name>
    <dbReference type="NCBI Taxonomy" id="394935"/>
    <lineage>
        <taxon>Bacteria</taxon>
        <taxon>Pseudomonadati</taxon>
        <taxon>Pseudomonadota</taxon>
        <taxon>Betaproteobacteria</taxon>
        <taxon>Neisseriales</taxon>
        <taxon>Chromobacteriaceae</taxon>
        <taxon>Chromobacterium</taxon>
    </lineage>
</organism>
<dbReference type="PANTHER" id="PTHR30244:SF42">
    <property type="entry name" value="UDP-2-ACETAMIDO-2-DEOXY-3-OXO-D-GLUCURONATE AMINOTRANSFERASE"/>
    <property type="match status" value="1"/>
</dbReference>
<feature type="region of interest" description="Disordered" evidence="1">
    <location>
        <begin position="44"/>
        <end position="72"/>
    </location>
</feature>
<accession>A0ABS3GTK1</accession>
<dbReference type="Gene3D" id="3.40.640.10">
    <property type="entry name" value="Type I PLP-dependent aspartate aminotransferase-like (Major domain)"/>
    <property type="match status" value="1"/>
</dbReference>
<keyword evidence="3" id="KW-1185">Reference proteome</keyword>
<sequence length="297" mass="32153">MKLARHELLQLNPKKLMGLSKGTLRKPVLTLLEGLIESRNLLDRNPLRSSRPSSSMGGGVWQGGVPERGGRSNKEVQNVIAARHCNVPVIEGDAQILGATYLGKKSRNALDLGCTSFFPSKPLGRYGDGGAIFTHDDALALACREIRGRGQSQRYFHARAGVGRSMDALQCSVALAEMECFKWGRAQRPRVGGLYNAFFDLIGARRIQLRSGRTSTSAQCAIQAEGRVQLDWAGIAAAVHYPMPLKQQSACRALWAVGRRARVTASALAQQGVRLSVGGDLTDAIQAKIFCVLTEIS</sequence>
<keyword evidence="2" id="KW-0032">Aminotransferase</keyword>
<dbReference type="GO" id="GO:0008483">
    <property type="term" value="F:transaminase activity"/>
    <property type="evidence" value="ECO:0007669"/>
    <property type="project" value="UniProtKB-KW"/>
</dbReference>
<dbReference type="GeneID" id="58561713"/>
<evidence type="ECO:0000256" key="1">
    <source>
        <dbReference type="SAM" id="MobiDB-lite"/>
    </source>
</evidence>
<dbReference type="SUPFAM" id="SSF53383">
    <property type="entry name" value="PLP-dependent transferases"/>
    <property type="match status" value="1"/>
</dbReference>
<gene>
    <name evidence="2" type="ORF">J1C50_22980</name>
</gene>
<dbReference type="InterPro" id="IPR000653">
    <property type="entry name" value="DegT/StrS_aminotransferase"/>
</dbReference>
<keyword evidence="2" id="KW-0808">Transferase</keyword>